<organism evidence="1 2">
    <name type="scientific">Prevotella denticola</name>
    <dbReference type="NCBI Taxonomy" id="28129"/>
    <lineage>
        <taxon>Bacteria</taxon>
        <taxon>Pseudomonadati</taxon>
        <taxon>Bacteroidota</taxon>
        <taxon>Bacteroidia</taxon>
        <taxon>Bacteroidales</taxon>
        <taxon>Prevotellaceae</taxon>
        <taxon>Prevotella</taxon>
    </lineage>
</organism>
<accession>A0A379EDC1</accession>
<reference evidence="1 2" key="1">
    <citation type="submission" date="2018-06" db="EMBL/GenBank/DDBJ databases">
        <authorList>
            <consortium name="Pathogen Informatics"/>
            <person name="Doyle S."/>
        </authorList>
    </citation>
    <scope>NUCLEOTIDE SEQUENCE [LARGE SCALE GENOMIC DNA]</scope>
    <source>
        <strain evidence="1 2">NCTC13067</strain>
    </source>
</reference>
<evidence type="ECO:0000313" key="1">
    <source>
        <dbReference type="EMBL" id="SUB94409.1"/>
    </source>
</evidence>
<dbReference type="EMBL" id="UGTM01000002">
    <property type="protein sequence ID" value="SUB94409.1"/>
    <property type="molecule type" value="Genomic_DNA"/>
</dbReference>
<proteinExistence type="predicted"/>
<sequence length="147" mass="17345">MYQKPELLCFLLLIHFLYVLKIHVGLLPICGHCRLSASFSFQAIRFFFLVQPHCLRCFQNESRICRLKGKAPKFTFGTSLLLCMSLSSDYEKARLMERNFQSFIDIRNSSLLSVRFIRSWMEFMASIEFMSAIYLRRIHIRSSVVRS</sequence>
<protein>
    <submittedName>
        <fullName evidence="1">Uncharacterized protein</fullName>
    </submittedName>
</protein>
<name>A0A379EDC1_9BACT</name>
<dbReference type="Proteomes" id="UP000255469">
    <property type="component" value="Unassembled WGS sequence"/>
</dbReference>
<dbReference type="AlphaFoldDB" id="A0A379EDC1"/>
<evidence type="ECO:0000313" key="2">
    <source>
        <dbReference type="Proteomes" id="UP000255469"/>
    </source>
</evidence>
<gene>
    <name evidence="1" type="ORF">NCTC13067_02278</name>
</gene>